<proteinExistence type="predicted"/>
<keyword evidence="4" id="KW-0808">Transferase</keyword>
<dbReference type="InterPro" id="IPR005467">
    <property type="entry name" value="His_kinase_dom"/>
</dbReference>
<keyword evidence="8" id="KW-0472">Membrane</keyword>
<feature type="domain" description="Histidine kinase" evidence="9">
    <location>
        <begin position="306"/>
        <end position="506"/>
    </location>
</feature>
<dbReference type="InterPro" id="IPR003594">
    <property type="entry name" value="HATPase_dom"/>
</dbReference>
<feature type="transmembrane region" description="Helical" evidence="8">
    <location>
        <begin position="253"/>
        <end position="274"/>
    </location>
</feature>
<evidence type="ECO:0000256" key="2">
    <source>
        <dbReference type="ARBA" id="ARBA00012438"/>
    </source>
</evidence>
<comment type="catalytic activity">
    <reaction evidence="1">
        <text>ATP + protein L-histidine = ADP + protein N-phospho-L-histidine.</text>
        <dbReference type="EC" id="2.7.13.3"/>
    </reaction>
</comment>
<dbReference type="GO" id="GO:0000155">
    <property type="term" value="F:phosphorelay sensor kinase activity"/>
    <property type="evidence" value="ECO:0007669"/>
    <property type="project" value="InterPro"/>
</dbReference>
<dbReference type="SUPFAM" id="SSF47384">
    <property type="entry name" value="Homodimeric domain of signal transducing histidine kinase"/>
    <property type="match status" value="1"/>
</dbReference>
<dbReference type="PANTHER" id="PTHR43711">
    <property type="entry name" value="TWO-COMPONENT HISTIDINE KINASE"/>
    <property type="match status" value="1"/>
</dbReference>
<evidence type="ECO:0000256" key="8">
    <source>
        <dbReference type="SAM" id="Phobius"/>
    </source>
</evidence>
<dbReference type="Gene3D" id="1.10.287.130">
    <property type="match status" value="1"/>
</dbReference>
<dbReference type="InterPro" id="IPR004358">
    <property type="entry name" value="Sig_transdc_His_kin-like_C"/>
</dbReference>
<accession>A0A6M1RPF2</accession>
<dbReference type="PRINTS" id="PR00344">
    <property type="entry name" value="BCTRLSENSOR"/>
</dbReference>
<keyword evidence="11" id="KW-1185">Reference proteome</keyword>
<evidence type="ECO:0000256" key="4">
    <source>
        <dbReference type="ARBA" id="ARBA00022679"/>
    </source>
</evidence>
<evidence type="ECO:0000256" key="1">
    <source>
        <dbReference type="ARBA" id="ARBA00000085"/>
    </source>
</evidence>
<keyword evidence="6" id="KW-0902">Two-component regulatory system</keyword>
<dbReference type="SUPFAM" id="SSF55874">
    <property type="entry name" value="ATPase domain of HSP90 chaperone/DNA topoisomerase II/histidine kinase"/>
    <property type="match status" value="1"/>
</dbReference>
<dbReference type="Proteomes" id="UP000477311">
    <property type="component" value="Unassembled WGS sequence"/>
</dbReference>
<evidence type="ECO:0000256" key="3">
    <source>
        <dbReference type="ARBA" id="ARBA00022553"/>
    </source>
</evidence>
<gene>
    <name evidence="10" type="ORF">G4L39_08405</name>
</gene>
<dbReference type="CDD" id="cd00082">
    <property type="entry name" value="HisKA"/>
    <property type="match status" value="1"/>
</dbReference>
<protein>
    <recommendedName>
        <fullName evidence="2">histidine kinase</fullName>
        <ecNumber evidence="2">2.7.13.3</ecNumber>
    </recommendedName>
</protein>
<dbReference type="PANTHER" id="PTHR43711:SF28">
    <property type="entry name" value="SENSOR HISTIDINE KINASE YXDK"/>
    <property type="match status" value="1"/>
</dbReference>
<evidence type="ECO:0000259" key="9">
    <source>
        <dbReference type="PROSITE" id="PS50109"/>
    </source>
</evidence>
<feature type="compositionally biased region" description="Basic and acidic residues" evidence="7">
    <location>
        <begin position="147"/>
        <end position="166"/>
    </location>
</feature>
<dbReference type="InterPro" id="IPR036097">
    <property type="entry name" value="HisK_dim/P_sf"/>
</dbReference>
<keyword evidence="5" id="KW-0418">Kinase</keyword>
<dbReference type="RefSeq" id="WP_165107425.1">
    <property type="nucleotide sequence ID" value="NZ_JAAKYA010000053.1"/>
</dbReference>
<dbReference type="Pfam" id="PF00512">
    <property type="entry name" value="HisKA"/>
    <property type="match status" value="1"/>
</dbReference>
<reference evidence="10 11" key="1">
    <citation type="submission" date="2020-02" db="EMBL/GenBank/DDBJ databases">
        <title>Draft genome sequence of Limisphaera ngatamarikiensis NGM72.4T, a thermophilic Verrucomicrobia grouped in subdivision 3.</title>
        <authorList>
            <person name="Carere C.R."/>
            <person name="Steen J."/>
            <person name="Hugenholtz P."/>
            <person name="Stott M.B."/>
        </authorList>
    </citation>
    <scope>NUCLEOTIDE SEQUENCE [LARGE SCALE GENOMIC DNA]</scope>
    <source>
        <strain evidence="10 11">NGM72.4</strain>
    </source>
</reference>
<evidence type="ECO:0000256" key="5">
    <source>
        <dbReference type="ARBA" id="ARBA00022777"/>
    </source>
</evidence>
<organism evidence="10 11">
    <name type="scientific">Limisphaera ngatamarikiensis</name>
    <dbReference type="NCBI Taxonomy" id="1324935"/>
    <lineage>
        <taxon>Bacteria</taxon>
        <taxon>Pseudomonadati</taxon>
        <taxon>Verrucomicrobiota</taxon>
        <taxon>Verrucomicrobiia</taxon>
        <taxon>Limisphaerales</taxon>
        <taxon>Limisphaeraceae</taxon>
        <taxon>Limisphaera</taxon>
    </lineage>
</organism>
<keyword evidence="8" id="KW-0812">Transmembrane</keyword>
<dbReference type="Gene3D" id="3.30.565.10">
    <property type="entry name" value="Histidine kinase-like ATPase, C-terminal domain"/>
    <property type="match status" value="1"/>
</dbReference>
<keyword evidence="8" id="KW-1133">Transmembrane helix</keyword>
<feature type="compositionally biased region" description="Pro residues" evidence="7">
    <location>
        <begin position="168"/>
        <end position="185"/>
    </location>
</feature>
<dbReference type="EC" id="2.7.13.3" evidence="2"/>
<evidence type="ECO:0000313" key="10">
    <source>
        <dbReference type="EMBL" id="NGO39419.1"/>
    </source>
</evidence>
<dbReference type="EMBL" id="JAAKYA010000053">
    <property type="protein sequence ID" value="NGO39419.1"/>
    <property type="molecule type" value="Genomic_DNA"/>
</dbReference>
<sequence>MQPARQSRWVYALLALVWAALIAWQWAEHLRVRHNARQALIRRAQDISTTLGVVLRSQRRFGIIPKDRLESTLQELVKPDELMGVAMLNAAGEVVASAGAPIDVHLRGLVPTGQHWGPNFVALMNLVDLGTELTAEPEPQRPTLVLPREELPPFGRERPPPPDTDRPPGTPPPGTAAPTGQPAPRPPEREIRPENRDEDAFHGRRPRDRRPPFGRPFWMSEQEYQEAIQRQGLHSFVIMLSTDAMTQRCRQDLWQRGVIAFFVTLTTLAFALAWRSLLRSADLEVRLARAAAVNRQLQEMSLVAAGLAHETKNPLNIIRTTAQMLAQDNAIPEPSRARARQIMEEADRVTAQLNEFIHYSRPREVRRTAVALGRVVDELRRTLAHDLEDKQIQWHADPNLPTIEADEPLLRQALFNLLLNAIQAVDVGGRIEVTTVRLGPAQIALEVRDDGPGVPPEHRNDIFKPYFTTHPKGSGLGLAVVRQIVLAHGWDIEYRPNEPRGAVFRIAPIRVLAPATN</sequence>
<comment type="caution">
    <text evidence="10">The sequence shown here is derived from an EMBL/GenBank/DDBJ whole genome shotgun (WGS) entry which is preliminary data.</text>
</comment>
<keyword evidence="3" id="KW-0597">Phosphoprotein</keyword>
<evidence type="ECO:0000313" key="11">
    <source>
        <dbReference type="Proteomes" id="UP000477311"/>
    </source>
</evidence>
<evidence type="ECO:0000256" key="7">
    <source>
        <dbReference type="SAM" id="MobiDB-lite"/>
    </source>
</evidence>
<dbReference type="InterPro" id="IPR036890">
    <property type="entry name" value="HATPase_C_sf"/>
</dbReference>
<dbReference type="InterPro" id="IPR003661">
    <property type="entry name" value="HisK_dim/P_dom"/>
</dbReference>
<dbReference type="SMART" id="SM00387">
    <property type="entry name" value="HATPase_c"/>
    <property type="match status" value="1"/>
</dbReference>
<evidence type="ECO:0000256" key="6">
    <source>
        <dbReference type="ARBA" id="ARBA00023012"/>
    </source>
</evidence>
<feature type="transmembrane region" description="Helical" evidence="8">
    <location>
        <begin position="9"/>
        <end position="27"/>
    </location>
</feature>
<name>A0A6M1RPF2_9BACT</name>
<dbReference type="AlphaFoldDB" id="A0A6M1RPF2"/>
<dbReference type="PROSITE" id="PS50109">
    <property type="entry name" value="HIS_KIN"/>
    <property type="match status" value="1"/>
</dbReference>
<feature type="compositionally biased region" description="Basic and acidic residues" evidence="7">
    <location>
        <begin position="186"/>
        <end position="202"/>
    </location>
</feature>
<dbReference type="SMART" id="SM00388">
    <property type="entry name" value="HisKA"/>
    <property type="match status" value="1"/>
</dbReference>
<feature type="region of interest" description="Disordered" evidence="7">
    <location>
        <begin position="135"/>
        <end position="214"/>
    </location>
</feature>
<dbReference type="InterPro" id="IPR050736">
    <property type="entry name" value="Sensor_HK_Regulatory"/>
</dbReference>
<dbReference type="Pfam" id="PF02518">
    <property type="entry name" value="HATPase_c"/>
    <property type="match status" value="1"/>
</dbReference>